<evidence type="ECO:0000313" key="1">
    <source>
        <dbReference type="EMBL" id="KAH7537100.1"/>
    </source>
</evidence>
<dbReference type="EMBL" id="JAEACU010000003">
    <property type="protein sequence ID" value="KAH7537100.1"/>
    <property type="molecule type" value="Genomic_DNA"/>
</dbReference>
<accession>A0A978VNH5</accession>
<proteinExistence type="predicted"/>
<gene>
    <name evidence="1" type="ORF">FEM48_Zijuj03G0056100</name>
</gene>
<dbReference type="AlphaFoldDB" id="A0A978VNH5"/>
<reference evidence="1" key="1">
    <citation type="journal article" date="2021" name="Front. Plant Sci.">
        <title>Chromosome-Scale Genome Assembly for Chinese Sour Jujube and Insights Into Its Genome Evolution and Domestication Signature.</title>
        <authorList>
            <person name="Shen L.-Y."/>
            <person name="Luo H."/>
            <person name="Wang X.-L."/>
            <person name="Wang X.-M."/>
            <person name="Qiu X.-J."/>
            <person name="Liu H."/>
            <person name="Zhou S.-S."/>
            <person name="Jia K.-H."/>
            <person name="Nie S."/>
            <person name="Bao Y.-T."/>
            <person name="Zhang R.-G."/>
            <person name="Yun Q.-Z."/>
            <person name="Chai Y.-H."/>
            <person name="Lu J.-Y."/>
            <person name="Li Y."/>
            <person name="Zhao S.-W."/>
            <person name="Mao J.-F."/>
            <person name="Jia S.-G."/>
            <person name="Mao Y.-M."/>
        </authorList>
    </citation>
    <scope>NUCLEOTIDE SEQUENCE</scope>
    <source>
        <strain evidence="1">AT0</strain>
        <tissue evidence="1">Leaf</tissue>
    </source>
</reference>
<sequence>MIKSLSAQATDPRLKEHHGYYVEFYDDCLRTLETAFHYLKTGYLRGVSVQNKGVYVCINDCDEELSE</sequence>
<protein>
    <submittedName>
        <fullName evidence="1">Uncharacterized protein</fullName>
    </submittedName>
</protein>
<comment type="caution">
    <text evidence="1">The sequence shown here is derived from an EMBL/GenBank/DDBJ whole genome shotgun (WGS) entry which is preliminary data.</text>
</comment>
<name>A0A978VNH5_ZIZJJ</name>
<organism evidence="1 2">
    <name type="scientific">Ziziphus jujuba var. spinosa</name>
    <dbReference type="NCBI Taxonomy" id="714518"/>
    <lineage>
        <taxon>Eukaryota</taxon>
        <taxon>Viridiplantae</taxon>
        <taxon>Streptophyta</taxon>
        <taxon>Embryophyta</taxon>
        <taxon>Tracheophyta</taxon>
        <taxon>Spermatophyta</taxon>
        <taxon>Magnoliopsida</taxon>
        <taxon>eudicotyledons</taxon>
        <taxon>Gunneridae</taxon>
        <taxon>Pentapetalae</taxon>
        <taxon>rosids</taxon>
        <taxon>fabids</taxon>
        <taxon>Rosales</taxon>
        <taxon>Rhamnaceae</taxon>
        <taxon>Paliureae</taxon>
        <taxon>Ziziphus</taxon>
    </lineage>
</organism>
<dbReference type="Proteomes" id="UP000813462">
    <property type="component" value="Unassembled WGS sequence"/>
</dbReference>
<evidence type="ECO:0000313" key="2">
    <source>
        <dbReference type="Proteomes" id="UP000813462"/>
    </source>
</evidence>